<proteinExistence type="predicted"/>
<feature type="repeat" description="WD" evidence="1">
    <location>
        <begin position="159"/>
        <end position="201"/>
    </location>
</feature>
<reference evidence="2 3" key="1">
    <citation type="submission" date="2022-05" db="EMBL/GenBank/DDBJ databases">
        <authorList>
            <consortium name="Genoscope - CEA"/>
            <person name="William W."/>
        </authorList>
    </citation>
    <scope>NUCLEOTIDE SEQUENCE [LARGE SCALE GENOMIC DNA]</scope>
</reference>
<dbReference type="SMART" id="SM00320">
    <property type="entry name" value="WD40"/>
    <property type="match status" value="6"/>
</dbReference>
<organism evidence="2 3">
    <name type="scientific">Porites lobata</name>
    <dbReference type="NCBI Taxonomy" id="104759"/>
    <lineage>
        <taxon>Eukaryota</taxon>
        <taxon>Metazoa</taxon>
        <taxon>Cnidaria</taxon>
        <taxon>Anthozoa</taxon>
        <taxon>Hexacorallia</taxon>
        <taxon>Scleractinia</taxon>
        <taxon>Fungiina</taxon>
        <taxon>Poritidae</taxon>
        <taxon>Porites</taxon>
    </lineage>
</organism>
<dbReference type="InterPro" id="IPR001680">
    <property type="entry name" value="WD40_rpt"/>
</dbReference>
<feature type="repeat" description="WD" evidence="1">
    <location>
        <begin position="261"/>
        <end position="297"/>
    </location>
</feature>
<evidence type="ECO:0000313" key="2">
    <source>
        <dbReference type="EMBL" id="CAH3034185.1"/>
    </source>
</evidence>
<gene>
    <name evidence="2" type="ORF">PLOB_00016311</name>
</gene>
<protein>
    <recommendedName>
        <fullName evidence="4">WD repeat-containing protein 53</fullName>
    </recommendedName>
</protein>
<sequence length="358" mass="39789">FFSRKSCVTRSVTKLCFSFFGMKTVQKRTWIGGHKSSVLSLDVSREGILASGGEEELCVWSKDGAPQTKLSCSSAESKEVNSVCFCGKNPERLYASCGNKIFGYDLRNLSSTVCEFEFNEEEINQVTIHDRGTYLAACDDSGEVKVVDIQSGRLFKTLKRKHENICSTVQFRPSRPWEIVSGGMDFKVISWDFSSGRSLQELNVQELGEDSQEGAYFVNPPFVHSIHMAGNGRKFASGLGNGNIQLFRFEGKKKFTQDECLKKHTSSVSQVHFPTFQGNDLLVSAGNDYRIILWKLNQDLCNGTSGAEHCQGSEAASSTWVSHEVKHGSKTNWIASCSLTNNIFVSDQTSEISVYHVI</sequence>
<evidence type="ECO:0000313" key="3">
    <source>
        <dbReference type="Proteomes" id="UP001159405"/>
    </source>
</evidence>
<dbReference type="PANTHER" id="PTHR44666:SF1">
    <property type="entry name" value="WD REPEAT-CONTAINING PROTEIN 53"/>
    <property type="match status" value="1"/>
</dbReference>
<dbReference type="SUPFAM" id="SSF50978">
    <property type="entry name" value="WD40 repeat-like"/>
    <property type="match status" value="1"/>
</dbReference>
<keyword evidence="3" id="KW-1185">Reference proteome</keyword>
<dbReference type="PROSITE" id="PS50082">
    <property type="entry name" value="WD_REPEATS_2"/>
    <property type="match status" value="2"/>
</dbReference>
<dbReference type="InterPro" id="IPR015943">
    <property type="entry name" value="WD40/YVTN_repeat-like_dom_sf"/>
</dbReference>
<dbReference type="Proteomes" id="UP001159405">
    <property type="component" value="Unassembled WGS sequence"/>
</dbReference>
<keyword evidence="1" id="KW-0853">WD repeat</keyword>
<dbReference type="EMBL" id="CALNXK010000002">
    <property type="protein sequence ID" value="CAH3034185.1"/>
    <property type="molecule type" value="Genomic_DNA"/>
</dbReference>
<name>A0ABN8MRD9_9CNID</name>
<evidence type="ECO:0008006" key="4">
    <source>
        <dbReference type="Google" id="ProtNLM"/>
    </source>
</evidence>
<dbReference type="Pfam" id="PF00400">
    <property type="entry name" value="WD40"/>
    <property type="match status" value="1"/>
</dbReference>
<accession>A0ABN8MRD9</accession>
<dbReference type="InterPro" id="IPR036322">
    <property type="entry name" value="WD40_repeat_dom_sf"/>
</dbReference>
<dbReference type="Gene3D" id="2.130.10.10">
    <property type="entry name" value="YVTN repeat-like/Quinoprotein amine dehydrogenase"/>
    <property type="match status" value="2"/>
</dbReference>
<dbReference type="InterPro" id="IPR042453">
    <property type="entry name" value="WDR53"/>
</dbReference>
<feature type="non-terminal residue" evidence="2">
    <location>
        <position position="1"/>
    </location>
</feature>
<dbReference type="PANTHER" id="PTHR44666">
    <property type="entry name" value="WD REPEAT-CONTAINING PROTEIN 53"/>
    <property type="match status" value="1"/>
</dbReference>
<evidence type="ECO:0000256" key="1">
    <source>
        <dbReference type="PROSITE-ProRule" id="PRU00221"/>
    </source>
</evidence>
<comment type="caution">
    <text evidence="2">The sequence shown here is derived from an EMBL/GenBank/DDBJ whole genome shotgun (WGS) entry which is preliminary data.</text>
</comment>